<evidence type="ECO:0000313" key="1">
    <source>
        <dbReference type="EMBL" id="GIH31937.1"/>
    </source>
</evidence>
<name>A0ABQ4FAU6_9ACTN</name>
<comment type="caution">
    <text evidence="1">The sequence shown here is derived from an EMBL/GenBank/DDBJ whole genome shotgun (WGS) entry which is preliminary data.</text>
</comment>
<evidence type="ECO:0008006" key="3">
    <source>
        <dbReference type="Google" id="ProtNLM"/>
    </source>
</evidence>
<proteinExistence type="predicted"/>
<dbReference type="RefSeq" id="WP_275408937.1">
    <property type="nucleotide sequence ID" value="NZ_BAABEJ010000008.1"/>
</dbReference>
<reference evidence="1 2" key="1">
    <citation type="submission" date="2021-01" db="EMBL/GenBank/DDBJ databases">
        <title>Whole genome shotgun sequence of Microbispora amethystogenes NBRC 101907.</title>
        <authorList>
            <person name="Komaki H."/>
            <person name="Tamura T."/>
        </authorList>
    </citation>
    <scope>NUCLEOTIDE SEQUENCE [LARGE SCALE GENOMIC DNA]</scope>
    <source>
        <strain evidence="1 2">NBRC 101907</strain>
    </source>
</reference>
<gene>
    <name evidence="1" type="ORF">Mam01_21010</name>
</gene>
<dbReference type="Proteomes" id="UP000651728">
    <property type="component" value="Unassembled WGS sequence"/>
</dbReference>
<keyword evidence="2" id="KW-1185">Reference proteome</keyword>
<organism evidence="1 2">
    <name type="scientific">Microbispora amethystogenes</name>
    <dbReference type="NCBI Taxonomy" id="1427754"/>
    <lineage>
        <taxon>Bacteria</taxon>
        <taxon>Bacillati</taxon>
        <taxon>Actinomycetota</taxon>
        <taxon>Actinomycetes</taxon>
        <taxon>Streptosporangiales</taxon>
        <taxon>Streptosporangiaceae</taxon>
        <taxon>Microbispora</taxon>
    </lineage>
</organism>
<accession>A0ABQ4FAU6</accession>
<sequence>MGHDSVRAAMIYQHRTAEADHKIADVMNGKITQVLPAEASGH</sequence>
<protein>
    <recommendedName>
        <fullName evidence="3">Integrase</fullName>
    </recommendedName>
</protein>
<dbReference type="EMBL" id="BOOB01000014">
    <property type="protein sequence ID" value="GIH31937.1"/>
    <property type="molecule type" value="Genomic_DNA"/>
</dbReference>
<evidence type="ECO:0000313" key="2">
    <source>
        <dbReference type="Proteomes" id="UP000651728"/>
    </source>
</evidence>